<dbReference type="Proteomes" id="UP000613160">
    <property type="component" value="Unassembled WGS sequence"/>
</dbReference>
<gene>
    <name evidence="1" type="ORF">GCM10011335_23340</name>
</gene>
<evidence type="ECO:0000313" key="2">
    <source>
        <dbReference type="Proteomes" id="UP000613160"/>
    </source>
</evidence>
<reference evidence="1" key="1">
    <citation type="journal article" date="2014" name="Int. J. Syst. Evol. Microbiol.">
        <title>Complete genome sequence of Corynebacterium casei LMG S-19264T (=DSM 44701T), isolated from a smear-ripened cheese.</title>
        <authorList>
            <consortium name="US DOE Joint Genome Institute (JGI-PGF)"/>
            <person name="Walter F."/>
            <person name="Albersmeier A."/>
            <person name="Kalinowski J."/>
            <person name="Ruckert C."/>
        </authorList>
    </citation>
    <scope>NUCLEOTIDE SEQUENCE</scope>
    <source>
        <strain evidence="1">CGMCC 1.15493</strain>
    </source>
</reference>
<keyword evidence="2" id="KW-1185">Reference proteome</keyword>
<protein>
    <submittedName>
        <fullName evidence="1">Uncharacterized protein</fullName>
    </submittedName>
</protein>
<dbReference type="RefSeq" id="WP_188850800.1">
    <property type="nucleotide sequence ID" value="NZ_BMJJ01000005.1"/>
</dbReference>
<evidence type="ECO:0000313" key="1">
    <source>
        <dbReference type="EMBL" id="GGD19752.1"/>
    </source>
</evidence>
<reference evidence="1" key="2">
    <citation type="submission" date="2020-09" db="EMBL/GenBank/DDBJ databases">
        <authorList>
            <person name="Sun Q."/>
            <person name="Zhou Y."/>
        </authorList>
    </citation>
    <scope>NUCLEOTIDE SEQUENCE</scope>
    <source>
        <strain evidence="1">CGMCC 1.15493</strain>
    </source>
</reference>
<dbReference type="AlphaFoldDB" id="A0A917DB24"/>
<comment type="caution">
    <text evidence="1">The sequence shown here is derived from an EMBL/GenBank/DDBJ whole genome shotgun (WGS) entry which is preliminary data.</text>
</comment>
<accession>A0A917DB24</accession>
<sequence length="71" mass="7840">MADTTELQAQRAALKKAMRSGVLSVEHGDKSVRYRSMNELRAALADLDAEIEVAAGTRRSRVFYLSNSRGL</sequence>
<dbReference type="NCBIfam" id="NF047331">
    <property type="entry name" value="phage_HTJ"/>
    <property type="match status" value="1"/>
</dbReference>
<name>A0A917DB24_9HYPH</name>
<dbReference type="EMBL" id="BMJJ01000005">
    <property type="protein sequence ID" value="GGD19752.1"/>
    <property type="molecule type" value="Genomic_DNA"/>
</dbReference>
<proteinExistence type="predicted"/>
<organism evidence="1 2">
    <name type="scientific">Aureimonas glaciei</name>
    <dbReference type="NCBI Taxonomy" id="1776957"/>
    <lineage>
        <taxon>Bacteria</taxon>
        <taxon>Pseudomonadati</taxon>
        <taxon>Pseudomonadota</taxon>
        <taxon>Alphaproteobacteria</taxon>
        <taxon>Hyphomicrobiales</taxon>
        <taxon>Aurantimonadaceae</taxon>
        <taxon>Aureimonas</taxon>
    </lineage>
</organism>